<organism evidence="2 3">
    <name type="scientific">Corchorus olitorius</name>
    <dbReference type="NCBI Taxonomy" id="93759"/>
    <lineage>
        <taxon>Eukaryota</taxon>
        <taxon>Viridiplantae</taxon>
        <taxon>Streptophyta</taxon>
        <taxon>Embryophyta</taxon>
        <taxon>Tracheophyta</taxon>
        <taxon>Spermatophyta</taxon>
        <taxon>Magnoliopsida</taxon>
        <taxon>eudicotyledons</taxon>
        <taxon>Gunneridae</taxon>
        <taxon>Pentapetalae</taxon>
        <taxon>rosids</taxon>
        <taxon>malvids</taxon>
        <taxon>Malvales</taxon>
        <taxon>Malvaceae</taxon>
        <taxon>Grewioideae</taxon>
        <taxon>Apeibeae</taxon>
        <taxon>Corchorus</taxon>
    </lineage>
</organism>
<sequence length="64" mass="6705">MESKMNLSKFVLALMIVLIIAATLIPSISALCLDVDLACKNPEECCSLKCGPKPGVLGLVCLAV</sequence>
<keyword evidence="1" id="KW-0732">Signal</keyword>
<gene>
    <name evidence="2" type="ORF">COLO4_12058</name>
</gene>
<evidence type="ECO:0000313" key="3">
    <source>
        <dbReference type="Proteomes" id="UP000187203"/>
    </source>
</evidence>
<evidence type="ECO:0000313" key="2">
    <source>
        <dbReference type="EMBL" id="OMP01215.1"/>
    </source>
</evidence>
<name>A0A1R3K297_9ROSI</name>
<evidence type="ECO:0000256" key="1">
    <source>
        <dbReference type="SAM" id="SignalP"/>
    </source>
</evidence>
<reference evidence="3" key="1">
    <citation type="submission" date="2013-09" db="EMBL/GenBank/DDBJ databases">
        <title>Corchorus olitorius genome sequencing.</title>
        <authorList>
            <person name="Alam M."/>
            <person name="Haque M.S."/>
            <person name="Islam M.S."/>
            <person name="Emdad E.M."/>
            <person name="Islam M.M."/>
            <person name="Ahmed B."/>
            <person name="Halim A."/>
            <person name="Hossen Q.M.M."/>
            <person name="Hossain M.Z."/>
            <person name="Ahmed R."/>
            <person name="Khan M.M."/>
            <person name="Islam R."/>
            <person name="Rashid M.M."/>
            <person name="Khan S.A."/>
            <person name="Rahman M.S."/>
            <person name="Alam M."/>
            <person name="Yahiya A.S."/>
            <person name="Khan M.S."/>
            <person name="Azam M.S."/>
            <person name="Haque T."/>
            <person name="Lashkar M.Z.H."/>
            <person name="Akhand A.I."/>
            <person name="Morshed G."/>
            <person name="Roy S."/>
            <person name="Uddin K.S."/>
            <person name="Rabeya T."/>
            <person name="Hossain A.S."/>
            <person name="Chowdhury A."/>
            <person name="Snigdha A.R."/>
            <person name="Mortoza M.S."/>
            <person name="Matin S.A."/>
            <person name="Hoque S.M.E."/>
            <person name="Islam M.K."/>
            <person name="Roy D.K."/>
            <person name="Haider R."/>
            <person name="Moosa M.M."/>
            <person name="Elias S.M."/>
            <person name="Hasan A.M."/>
            <person name="Jahan S."/>
            <person name="Shafiuddin M."/>
            <person name="Mahmood N."/>
            <person name="Shommy N.S."/>
        </authorList>
    </citation>
    <scope>NUCLEOTIDE SEQUENCE [LARGE SCALE GENOMIC DNA]</scope>
    <source>
        <strain evidence="3">cv. O-4</strain>
    </source>
</reference>
<protein>
    <submittedName>
        <fullName evidence="2">Pectinesterase inhibitor</fullName>
    </submittedName>
</protein>
<accession>A0A1R3K297</accession>
<feature type="signal peptide" evidence="1">
    <location>
        <begin position="1"/>
        <end position="30"/>
    </location>
</feature>
<dbReference type="EMBL" id="AWUE01014815">
    <property type="protein sequence ID" value="OMP01215.1"/>
    <property type="molecule type" value="Genomic_DNA"/>
</dbReference>
<keyword evidence="3" id="KW-1185">Reference proteome</keyword>
<proteinExistence type="predicted"/>
<comment type="caution">
    <text evidence="2">The sequence shown here is derived from an EMBL/GenBank/DDBJ whole genome shotgun (WGS) entry which is preliminary data.</text>
</comment>
<dbReference type="AlphaFoldDB" id="A0A1R3K297"/>
<dbReference type="Proteomes" id="UP000187203">
    <property type="component" value="Unassembled WGS sequence"/>
</dbReference>
<feature type="chain" id="PRO_5013136769" evidence="1">
    <location>
        <begin position="31"/>
        <end position="64"/>
    </location>
</feature>